<dbReference type="InterPro" id="IPR017441">
    <property type="entry name" value="Protein_kinase_ATP_BS"/>
</dbReference>
<dbReference type="InterPro" id="IPR000980">
    <property type="entry name" value="SH2"/>
</dbReference>
<evidence type="ECO:0000256" key="4">
    <source>
        <dbReference type="ARBA" id="ARBA00022741"/>
    </source>
</evidence>
<evidence type="ECO:0000259" key="14">
    <source>
        <dbReference type="PROSITE" id="PS50011"/>
    </source>
</evidence>
<dbReference type="GO" id="GO:0002009">
    <property type="term" value="P:morphogenesis of an epithelium"/>
    <property type="evidence" value="ECO:0007669"/>
    <property type="project" value="UniProtKB-ARBA"/>
</dbReference>
<evidence type="ECO:0000256" key="8">
    <source>
        <dbReference type="ARBA" id="ARBA00023137"/>
    </source>
</evidence>
<sequence length="1804" mass="199372">MTTMPVVWCSDPNSVNNKPTAFALHGIQLQGNVSEKQVLALRELVSAAAEGRLILPVDGTFVLLDSGFSLESAVVKENNLKNSECAASASNAVNLASTTAVLTTTTVSSSAIAINRGASNATTTATLIPANTLQSNRVSAGSKAETTTATAATICSINSTNNCSGSSFLMPVNSVLVENRAIHNRNSSGVHPSGNIITSADLKCYQINSNGNIHKAYDRHNKENSEPPDDLLDPPYSTFTPPSESEEILYEFLCCAKCMNESTKCSSSAGRNSSNVLKQYVRSTALRSRSSSEVDPVYSIANKYAKRFNNASRVRKNYYFARKSRIPSRPAKSSSSAKSPGGGGGSFSCGLEKLSNIPVYATVNKPKRNAAIIVPYTENDNKSNRELNNFGNKSVDVERANCANLEENNLNINDRLVADDIKPDTKNICILPGECQQQDQYLQEHSASSGDRLEQQQHSVNDLNQPFLETLPEAILDSTNSSRKTSLDSTCTISSMDSGFIEMQNTISMLQFNEATSLDNTLSKDASSSTSIENCDINKLQVNSTEFSPASDTGEKIARLNLKECLTQSRNRRKSYEEFKALFASKDKPNGVSDNSPARNEFLTEKERTRLRRRSYQEFRTIYGIDKNKGSSSSSLEVICEQEKDKNVNLKELFKSEDSKQTSVVNVERPQTADKGESVCGVRSEKEKAKIRRKSYEEFKLMVKDCESNPKVFKRQNSKSKILSNIFGSTEDLNSNAPVKKSTLKSIYESLTKSEKKSDQKDEKPVSPDFTVATLQKQKEEIYKTNFKIYDKLISYGTIYDIIQRKNDIYNMTYQKYDKYMTYGTIYEILHRKTSTSSSTSGSTGANQLEGFQRKRAFSEKFYKRMSQPNLNLKTKYASLKFNGTIYDIIQKQHYDSATSVKSNNDNVSNNQSSRNGAANMAGSDLPIATTSSPAAAALVSETNGGHSMQICKYGTIYDIIQSEKYDNIQCGGHKIGDKLKNRFHVSKITESQPTGPNASLSTSPDGSLTCDKAQTSEQQQAATKSPKSKKKNMKIRRFSNILSYTRGCDTASKTAAKHSRLEEHQPFDPDSGRVEAGAASPTQEELYSHIKRNPLRCKRQIFKSNSLDTLSSVLSTCDLQASTPTTKKSTPVKKISIDNSELFGTAQGQATNSAGSHSCYAPSNNCSLAHIKSSQHIRHNIESNNIKSDLCASAPATGRLGNTDPTLSCPASSHAPSRTSRNFTTFINNLTFNPTSPSNCMNVASGHSNGHGIINSNNKNNVGCCSDNHDGGAISSNLSNNGIPNFVTISGGMTTHSCGGSSSINAGNVTLNGNSCVIKCCTTTSNAPTNMASAALVNGSFGNASINLTNPNVNSNCATINCGHNNSEIKKSPTSIPKKCLLMTKKTKSRRLSEFTRGEFLNEKPWYFRKIKRIEAEKKLLLPENEHGAFLIRDSESRHNDYSLSVRDGDTVKHYRIRQLDEGGFFIARRTTFRTLQELVEHYSKDSDGLCVNLCKPCVQIEKPVTEGLSHRTRDQWEIERTSLKFVRKLGSGQFGEVWEGLWNNTTPVAIKTLKSGTMDPKDFLAEAQIMKKLRHNNLIQLFAVCTVEEPIYIITELMKQGSLLDYLQGKGRSLKMPTLIDMASQIAYGMAYLESQNYIHRDLAARNVLVGENNIVKIADFGLARLIKEDEYEARVGARFPIKWTAPEAANYSKFSIKSDVWSFGILLTELVTYGRIPYPGMTNAEVLTQVEHGYRMPCPPGCEARLYEIMLECWHKEPMCRPTFETLQWKLEEFYTMDPSDYKETNNRWMRAESTSLPHSG</sequence>
<keyword evidence="4 11" id="KW-0547">Nucleotide-binding</keyword>
<dbReference type="SUPFAM" id="SSF55550">
    <property type="entry name" value="SH2 domain"/>
    <property type="match status" value="1"/>
</dbReference>
<dbReference type="GO" id="GO:0004715">
    <property type="term" value="F:non-membrane spanning protein tyrosine kinase activity"/>
    <property type="evidence" value="ECO:0007669"/>
    <property type="project" value="UniProtKB-EC"/>
</dbReference>
<evidence type="ECO:0000256" key="7">
    <source>
        <dbReference type="ARBA" id="ARBA00022999"/>
    </source>
</evidence>
<dbReference type="InterPro" id="IPR020635">
    <property type="entry name" value="Tyr_kinase_cat_dom"/>
</dbReference>
<dbReference type="Gene3D" id="1.10.510.10">
    <property type="entry name" value="Transferase(Phosphotransferase) domain 1"/>
    <property type="match status" value="1"/>
</dbReference>
<evidence type="ECO:0000256" key="11">
    <source>
        <dbReference type="PROSITE-ProRule" id="PRU10141"/>
    </source>
</evidence>
<feature type="domain" description="Protein kinase" evidence="14">
    <location>
        <begin position="1525"/>
        <end position="1778"/>
    </location>
</feature>
<dbReference type="PROSITE" id="PS50001">
    <property type="entry name" value="SH2"/>
    <property type="match status" value="1"/>
</dbReference>
<feature type="compositionally biased region" description="Polar residues" evidence="12">
    <location>
        <begin position="989"/>
        <end position="1024"/>
    </location>
</feature>
<dbReference type="GO" id="GO:0005524">
    <property type="term" value="F:ATP binding"/>
    <property type="evidence" value="ECO:0007669"/>
    <property type="project" value="UniProtKB-UniRule"/>
</dbReference>
<evidence type="ECO:0000256" key="9">
    <source>
        <dbReference type="ARBA" id="ARBA00051245"/>
    </source>
</evidence>
<dbReference type="SUPFAM" id="SSF56112">
    <property type="entry name" value="Protein kinase-like (PK-like)"/>
    <property type="match status" value="1"/>
</dbReference>
<dbReference type="PRINTS" id="PR00109">
    <property type="entry name" value="TYRKINASE"/>
</dbReference>
<evidence type="ECO:0000256" key="1">
    <source>
        <dbReference type="ARBA" id="ARBA00011903"/>
    </source>
</evidence>
<dbReference type="InterPro" id="IPR036860">
    <property type="entry name" value="SH2_dom_sf"/>
</dbReference>
<dbReference type="FunFam" id="1.10.510.10:FF:000318">
    <property type="entry name" value="Tyrosine-protein kinase"/>
    <property type="match status" value="1"/>
</dbReference>
<keyword evidence="16" id="KW-1185">Reference proteome</keyword>
<evidence type="ECO:0000256" key="6">
    <source>
        <dbReference type="ARBA" id="ARBA00022840"/>
    </source>
</evidence>
<keyword evidence="5" id="KW-0418">Kinase</keyword>
<dbReference type="InterPro" id="IPR000719">
    <property type="entry name" value="Prot_kinase_dom"/>
</dbReference>
<dbReference type="OrthoDB" id="28230at2759"/>
<dbReference type="PROSITE" id="PS00109">
    <property type="entry name" value="PROTEIN_KINASE_TYR"/>
    <property type="match status" value="1"/>
</dbReference>
<evidence type="ECO:0000256" key="3">
    <source>
        <dbReference type="ARBA" id="ARBA00022679"/>
    </source>
</evidence>
<dbReference type="Gene3D" id="3.30.505.10">
    <property type="entry name" value="SH2 domain"/>
    <property type="match status" value="1"/>
</dbReference>
<protein>
    <recommendedName>
        <fullName evidence="1">non-specific protein-tyrosine kinase</fullName>
        <ecNumber evidence="1">2.7.10.2</ecNumber>
    </recommendedName>
</protein>
<evidence type="ECO:0000259" key="13">
    <source>
        <dbReference type="PROSITE" id="PS50001"/>
    </source>
</evidence>
<keyword evidence="3" id="KW-0808">Transferase</keyword>
<dbReference type="Pfam" id="PF00017">
    <property type="entry name" value="SH2"/>
    <property type="match status" value="1"/>
</dbReference>
<organism evidence="15 16">
    <name type="scientific">Hermetia illucens</name>
    <name type="common">Black soldier fly</name>
    <dbReference type="NCBI Taxonomy" id="343691"/>
    <lineage>
        <taxon>Eukaryota</taxon>
        <taxon>Metazoa</taxon>
        <taxon>Ecdysozoa</taxon>
        <taxon>Arthropoda</taxon>
        <taxon>Hexapoda</taxon>
        <taxon>Insecta</taxon>
        <taxon>Pterygota</taxon>
        <taxon>Neoptera</taxon>
        <taxon>Endopterygota</taxon>
        <taxon>Diptera</taxon>
        <taxon>Brachycera</taxon>
        <taxon>Stratiomyomorpha</taxon>
        <taxon>Stratiomyidae</taxon>
        <taxon>Hermetiinae</taxon>
        <taxon>Hermetia</taxon>
    </lineage>
</organism>
<feature type="compositionally biased region" description="Basic and acidic residues" evidence="12">
    <location>
        <begin position="1060"/>
        <end position="1074"/>
    </location>
</feature>
<dbReference type="PANTHER" id="PTHR24418">
    <property type="entry name" value="TYROSINE-PROTEIN KINASE"/>
    <property type="match status" value="1"/>
</dbReference>
<feature type="region of interest" description="Disordered" evidence="12">
    <location>
        <begin position="989"/>
        <end position="1037"/>
    </location>
</feature>
<dbReference type="SMART" id="SM00219">
    <property type="entry name" value="TyrKc"/>
    <property type="match status" value="1"/>
</dbReference>
<keyword evidence="7 10" id="KW-0727">SH2 domain</keyword>
<dbReference type="InterPro" id="IPR050198">
    <property type="entry name" value="Non-receptor_tyrosine_kinases"/>
</dbReference>
<dbReference type="Gene3D" id="3.30.200.20">
    <property type="entry name" value="Phosphorylase Kinase, domain 1"/>
    <property type="match status" value="1"/>
</dbReference>
<evidence type="ECO:0000256" key="5">
    <source>
        <dbReference type="ARBA" id="ARBA00022777"/>
    </source>
</evidence>
<keyword evidence="6 11" id="KW-0067">ATP-binding</keyword>
<dbReference type="InParanoid" id="A0A7R8UC84"/>
<evidence type="ECO:0000256" key="12">
    <source>
        <dbReference type="SAM" id="MobiDB-lite"/>
    </source>
</evidence>
<dbReference type="CDD" id="cd10370">
    <property type="entry name" value="SH2_Src_Src42"/>
    <property type="match status" value="1"/>
</dbReference>
<dbReference type="InterPro" id="IPR011009">
    <property type="entry name" value="Kinase-like_dom_sf"/>
</dbReference>
<dbReference type="CDD" id="cd05068">
    <property type="entry name" value="PTKc_Frk_like"/>
    <property type="match status" value="1"/>
</dbReference>
<accession>A0A7R8UC84</accession>
<keyword evidence="2" id="KW-0728">SH3 domain</keyword>
<keyword evidence="8" id="KW-0829">Tyrosine-protein kinase</keyword>
<dbReference type="Pfam" id="PF07714">
    <property type="entry name" value="PK_Tyr_Ser-Thr"/>
    <property type="match status" value="1"/>
</dbReference>
<dbReference type="PROSITE" id="PS00107">
    <property type="entry name" value="PROTEIN_KINASE_ATP"/>
    <property type="match status" value="1"/>
</dbReference>
<dbReference type="FunFam" id="3.30.505.10:FF:000044">
    <property type="entry name" value="Tyrosine-protein kinase"/>
    <property type="match status" value="1"/>
</dbReference>
<proteinExistence type="predicted"/>
<dbReference type="EMBL" id="LR899009">
    <property type="protein sequence ID" value="CAD7078095.1"/>
    <property type="molecule type" value="Genomic_DNA"/>
</dbReference>
<feature type="domain" description="SH2" evidence="13">
    <location>
        <begin position="1407"/>
        <end position="1499"/>
    </location>
</feature>
<name>A0A7R8UC84_HERIL</name>
<evidence type="ECO:0000313" key="16">
    <source>
        <dbReference type="Proteomes" id="UP000594454"/>
    </source>
</evidence>
<dbReference type="PRINTS" id="PR00401">
    <property type="entry name" value="SH2DOMAIN"/>
</dbReference>
<feature type="compositionally biased region" description="Low complexity" evidence="12">
    <location>
        <begin position="900"/>
        <end position="916"/>
    </location>
</feature>
<evidence type="ECO:0000313" key="15">
    <source>
        <dbReference type="EMBL" id="CAD7078095.1"/>
    </source>
</evidence>
<reference evidence="15 16" key="1">
    <citation type="submission" date="2020-11" db="EMBL/GenBank/DDBJ databases">
        <authorList>
            <person name="Wallbank WR R."/>
            <person name="Pardo Diaz C."/>
            <person name="Kozak K."/>
            <person name="Martin S."/>
            <person name="Jiggins C."/>
            <person name="Moest M."/>
            <person name="Warren A I."/>
            <person name="Generalovic N T."/>
            <person name="Byers J.R.P. K."/>
            <person name="Montejo-Kovacevich G."/>
            <person name="Yen C E."/>
        </authorList>
    </citation>
    <scope>NUCLEOTIDE SEQUENCE [LARGE SCALE GENOMIC DNA]</scope>
</reference>
<feature type="compositionally biased region" description="Basic residues" evidence="12">
    <location>
        <begin position="1027"/>
        <end position="1037"/>
    </location>
</feature>
<dbReference type="InterPro" id="IPR008266">
    <property type="entry name" value="Tyr_kinase_AS"/>
</dbReference>
<dbReference type="PROSITE" id="PS50011">
    <property type="entry name" value="PROTEIN_KINASE_DOM"/>
    <property type="match status" value="1"/>
</dbReference>
<dbReference type="Proteomes" id="UP000594454">
    <property type="component" value="Chromosome 1"/>
</dbReference>
<feature type="region of interest" description="Disordered" evidence="12">
    <location>
        <begin position="900"/>
        <end position="926"/>
    </location>
</feature>
<feature type="binding site" evidence="11">
    <location>
        <position position="1553"/>
    </location>
    <ligand>
        <name>ATP</name>
        <dbReference type="ChEBI" id="CHEBI:30616"/>
    </ligand>
</feature>
<dbReference type="SMART" id="SM00252">
    <property type="entry name" value="SH2"/>
    <property type="match status" value="1"/>
</dbReference>
<dbReference type="FunFam" id="3.30.200.20:FF:000037">
    <property type="entry name" value="Tyrosine-protein kinase"/>
    <property type="match status" value="1"/>
</dbReference>
<evidence type="ECO:0000256" key="10">
    <source>
        <dbReference type="PROSITE-ProRule" id="PRU00191"/>
    </source>
</evidence>
<dbReference type="EC" id="2.7.10.2" evidence="1"/>
<feature type="region of interest" description="Disordered" evidence="12">
    <location>
        <begin position="1054"/>
        <end position="1077"/>
    </location>
</feature>
<gene>
    <name evidence="15" type="ORF">HERILL_LOCUS1385</name>
</gene>
<dbReference type="InterPro" id="IPR001245">
    <property type="entry name" value="Ser-Thr/Tyr_kinase_cat_dom"/>
</dbReference>
<evidence type="ECO:0000256" key="2">
    <source>
        <dbReference type="ARBA" id="ARBA00022443"/>
    </source>
</evidence>
<comment type="catalytic activity">
    <reaction evidence="9">
        <text>L-tyrosyl-[protein] + ATP = O-phospho-L-tyrosyl-[protein] + ADP + H(+)</text>
        <dbReference type="Rhea" id="RHEA:10596"/>
        <dbReference type="Rhea" id="RHEA-COMP:10136"/>
        <dbReference type="Rhea" id="RHEA-COMP:20101"/>
        <dbReference type="ChEBI" id="CHEBI:15378"/>
        <dbReference type="ChEBI" id="CHEBI:30616"/>
        <dbReference type="ChEBI" id="CHEBI:46858"/>
        <dbReference type="ChEBI" id="CHEBI:61978"/>
        <dbReference type="ChEBI" id="CHEBI:456216"/>
        <dbReference type="EC" id="2.7.10.2"/>
    </reaction>
</comment>